<dbReference type="PRINTS" id="PR00038">
    <property type="entry name" value="HTHLUXR"/>
</dbReference>
<evidence type="ECO:0000313" key="7">
    <source>
        <dbReference type="EMBL" id="RKN25942.1"/>
    </source>
</evidence>
<dbReference type="SMART" id="SM00421">
    <property type="entry name" value="HTH_LUXR"/>
    <property type="match status" value="1"/>
</dbReference>
<evidence type="ECO:0000313" key="8">
    <source>
        <dbReference type="Proteomes" id="UP000268652"/>
    </source>
</evidence>
<evidence type="ECO:0000256" key="4">
    <source>
        <dbReference type="SAM" id="MobiDB-lite"/>
    </source>
</evidence>
<dbReference type="AlphaFoldDB" id="A0A3A9X0N3"/>
<dbReference type="OrthoDB" id="7053960at2"/>
<dbReference type="CDD" id="cd06170">
    <property type="entry name" value="LuxR_C_like"/>
    <property type="match status" value="1"/>
</dbReference>
<comment type="caution">
    <text evidence="6">The sequence shown here is derived from an EMBL/GenBank/DDBJ whole genome shotgun (WGS) entry which is preliminary data.</text>
</comment>
<organism evidence="6 9">
    <name type="scientific">Streptomyces radicis</name>
    <dbReference type="NCBI Taxonomy" id="1750517"/>
    <lineage>
        <taxon>Bacteria</taxon>
        <taxon>Bacillati</taxon>
        <taxon>Actinomycetota</taxon>
        <taxon>Actinomycetes</taxon>
        <taxon>Kitasatosporales</taxon>
        <taxon>Streptomycetaceae</taxon>
        <taxon>Streptomyces</taxon>
    </lineage>
</organism>
<dbReference type="InterPro" id="IPR000792">
    <property type="entry name" value="Tscrpt_reg_LuxR_C"/>
</dbReference>
<evidence type="ECO:0000256" key="1">
    <source>
        <dbReference type="ARBA" id="ARBA00023015"/>
    </source>
</evidence>
<proteinExistence type="predicted"/>
<dbReference type="Pfam" id="PF00196">
    <property type="entry name" value="GerE"/>
    <property type="match status" value="1"/>
</dbReference>
<dbReference type="Proteomes" id="UP000268652">
    <property type="component" value="Unassembled WGS sequence"/>
</dbReference>
<accession>A0A3A9X0N3</accession>
<keyword evidence="8" id="KW-1185">Reference proteome</keyword>
<feature type="region of interest" description="Disordered" evidence="4">
    <location>
        <begin position="1"/>
        <end position="22"/>
    </location>
</feature>
<evidence type="ECO:0000313" key="9">
    <source>
        <dbReference type="Proteomes" id="UP000275024"/>
    </source>
</evidence>
<keyword evidence="3" id="KW-0804">Transcription</keyword>
<dbReference type="Proteomes" id="UP000275024">
    <property type="component" value="Unassembled WGS sequence"/>
</dbReference>
<name>A0A3A9X0N3_9ACTN</name>
<dbReference type="InterPro" id="IPR036388">
    <property type="entry name" value="WH-like_DNA-bd_sf"/>
</dbReference>
<dbReference type="GO" id="GO:0006355">
    <property type="term" value="P:regulation of DNA-templated transcription"/>
    <property type="evidence" value="ECO:0007669"/>
    <property type="project" value="InterPro"/>
</dbReference>
<evidence type="ECO:0000313" key="6">
    <source>
        <dbReference type="EMBL" id="RKN12007.1"/>
    </source>
</evidence>
<dbReference type="Gene3D" id="1.10.10.10">
    <property type="entry name" value="Winged helix-like DNA-binding domain superfamily/Winged helix DNA-binding domain"/>
    <property type="match status" value="1"/>
</dbReference>
<dbReference type="RefSeq" id="WP_120695953.1">
    <property type="nucleotide sequence ID" value="NZ_RBDX01000002.1"/>
</dbReference>
<dbReference type="EMBL" id="RBDY01000003">
    <property type="protein sequence ID" value="RKN25942.1"/>
    <property type="molecule type" value="Genomic_DNA"/>
</dbReference>
<dbReference type="PANTHER" id="PTHR44688">
    <property type="entry name" value="DNA-BINDING TRANSCRIPTIONAL ACTIVATOR DEVR_DOSR"/>
    <property type="match status" value="1"/>
</dbReference>
<dbReference type="PROSITE" id="PS00622">
    <property type="entry name" value="HTH_LUXR_1"/>
    <property type="match status" value="1"/>
</dbReference>
<protein>
    <submittedName>
        <fullName evidence="6">LuxR family transcriptional regulator</fullName>
    </submittedName>
</protein>
<evidence type="ECO:0000256" key="3">
    <source>
        <dbReference type="ARBA" id="ARBA00023163"/>
    </source>
</evidence>
<keyword evidence="2" id="KW-0238">DNA-binding</keyword>
<dbReference type="SUPFAM" id="SSF46894">
    <property type="entry name" value="C-terminal effector domain of the bipartite response regulators"/>
    <property type="match status" value="1"/>
</dbReference>
<dbReference type="PROSITE" id="PS50043">
    <property type="entry name" value="HTH_LUXR_2"/>
    <property type="match status" value="1"/>
</dbReference>
<keyword evidence="1" id="KW-0805">Transcription regulation</keyword>
<gene>
    <name evidence="7" type="ORF">D7318_06850</name>
    <name evidence="6" type="ORF">D7319_03630</name>
</gene>
<dbReference type="EMBL" id="RBDX01000002">
    <property type="protein sequence ID" value="RKN12007.1"/>
    <property type="molecule type" value="Genomic_DNA"/>
</dbReference>
<dbReference type="InterPro" id="IPR016032">
    <property type="entry name" value="Sig_transdc_resp-reg_C-effctor"/>
</dbReference>
<evidence type="ECO:0000259" key="5">
    <source>
        <dbReference type="PROSITE" id="PS50043"/>
    </source>
</evidence>
<reference evidence="8 9" key="1">
    <citation type="submission" date="2018-09" db="EMBL/GenBank/DDBJ databases">
        <title>Streptomyces sp. nov. DS1-2, an endophytic actinomycete isolated from roots of Dendrobium scabrilingue.</title>
        <authorList>
            <person name="Kuncharoen N."/>
            <person name="Kudo T."/>
            <person name="Ohkuma M."/>
            <person name="Yuki M."/>
            <person name="Tanasupawat S."/>
        </authorList>
    </citation>
    <scope>NUCLEOTIDE SEQUENCE [LARGE SCALE GENOMIC DNA]</scope>
    <source>
        <strain evidence="6 9">AZ1-7</strain>
        <strain evidence="7 8">DS1-2</strain>
    </source>
</reference>
<feature type="domain" description="HTH luxR-type" evidence="5">
    <location>
        <begin position="229"/>
        <end position="294"/>
    </location>
</feature>
<sequence>MAAAHAVVSHPGGPRRLPDDEPLPAEDYRRLFGVHEAVDRAADLPAFRERLLRALEEWFGYSTISVLHGPTIGDALLGGRGIKSGYSQDFLDAYARRWITSDPFMTAEAHRLLAERGVVTLRDLRPERVPEQREFVERFLRPNGIHDKVGIVIDAGAEGTFYVGVVVRGTGAWGGGTSQAAGAWGGGTSQAARAWGTVGARDIAVMRALARQLAPLATVLLARDRAAAAACRGLGLTPREREVAGLVAQGLSNQQIARRMFIGVGTVKKHLTRALTKTGTTSRTHLAARWAEHA</sequence>
<evidence type="ECO:0000256" key="2">
    <source>
        <dbReference type="ARBA" id="ARBA00023125"/>
    </source>
</evidence>
<dbReference type="GO" id="GO:0003677">
    <property type="term" value="F:DNA binding"/>
    <property type="evidence" value="ECO:0007669"/>
    <property type="project" value="UniProtKB-KW"/>
</dbReference>
<dbReference type="PANTHER" id="PTHR44688:SF16">
    <property type="entry name" value="DNA-BINDING TRANSCRIPTIONAL ACTIVATOR DEVR_DOSR"/>
    <property type="match status" value="1"/>
</dbReference>